<feature type="compositionally biased region" description="Low complexity" evidence="1">
    <location>
        <begin position="250"/>
        <end position="263"/>
    </location>
</feature>
<sequence length="306" mass="35477">MSGLFRKAVIRDKAWHELPPVLQLKERPHFQYISHYFVLTQTDGNLCLVKHYYVKDDKVKGSYIARLLQGRGFEIGWAKVNKQQARRGLQYKLEQLGGHQFRHFSLSAEKRKASSAVAALPEDEQDAGWDFIIANGERDRSNLRQLRWILRLVTPGLEQIQYYIVDKFHAYRHGTQCSCNNPRIKRSLGQRVKGVNTNLAEQVFAWFKNYAPVINEMRENRHRFLLLWLAKRHNDALLHGSASYLRSIPNSKSKTTSKSYNCSKNKKTPKGKKVKKTTMKGMKVKKVMKGMKVKGMKVKNAMKAMK</sequence>
<proteinExistence type="predicted"/>
<gene>
    <name evidence="2" type="ORF">SCF082_LOCUS28926</name>
</gene>
<evidence type="ECO:0000313" key="2">
    <source>
        <dbReference type="EMBL" id="CAK9052957.1"/>
    </source>
</evidence>
<keyword evidence="3" id="KW-1185">Reference proteome</keyword>
<feature type="compositionally biased region" description="Basic residues" evidence="1">
    <location>
        <begin position="264"/>
        <end position="277"/>
    </location>
</feature>
<dbReference type="EMBL" id="CAXAMM010023036">
    <property type="protein sequence ID" value="CAK9052957.1"/>
    <property type="molecule type" value="Genomic_DNA"/>
</dbReference>
<evidence type="ECO:0000313" key="3">
    <source>
        <dbReference type="Proteomes" id="UP001642464"/>
    </source>
</evidence>
<organism evidence="2 3">
    <name type="scientific">Durusdinium trenchii</name>
    <dbReference type="NCBI Taxonomy" id="1381693"/>
    <lineage>
        <taxon>Eukaryota</taxon>
        <taxon>Sar</taxon>
        <taxon>Alveolata</taxon>
        <taxon>Dinophyceae</taxon>
        <taxon>Suessiales</taxon>
        <taxon>Symbiodiniaceae</taxon>
        <taxon>Durusdinium</taxon>
    </lineage>
</organism>
<comment type="caution">
    <text evidence="2">The sequence shown here is derived from an EMBL/GenBank/DDBJ whole genome shotgun (WGS) entry which is preliminary data.</text>
</comment>
<dbReference type="Proteomes" id="UP001642464">
    <property type="component" value="Unassembled WGS sequence"/>
</dbReference>
<evidence type="ECO:0000256" key="1">
    <source>
        <dbReference type="SAM" id="MobiDB-lite"/>
    </source>
</evidence>
<name>A0ABP0MQ45_9DINO</name>
<protein>
    <submittedName>
        <fullName evidence="2">JmjC domain-containing protein</fullName>
    </submittedName>
</protein>
<accession>A0ABP0MQ45</accession>
<reference evidence="2 3" key="1">
    <citation type="submission" date="2024-02" db="EMBL/GenBank/DDBJ databases">
        <authorList>
            <person name="Chen Y."/>
            <person name="Shah S."/>
            <person name="Dougan E. K."/>
            <person name="Thang M."/>
            <person name="Chan C."/>
        </authorList>
    </citation>
    <scope>NUCLEOTIDE SEQUENCE [LARGE SCALE GENOMIC DNA]</scope>
</reference>
<feature type="region of interest" description="Disordered" evidence="1">
    <location>
        <begin position="248"/>
        <end position="277"/>
    </location>
</feature>